<evidence type="ECO:0000256" key="1">
    <source>
        <dbReference type="SAM" id="SignalP"/>
    </source>
</evidence>
<evidence type="ECO:0000313" key="2">
    <source>
        <dbReference type="EMBL" id="KAF2664934.1"/>
    </source>
</evidence>
<dbReference type="OrthoDB" id="5358886at2759"/>
<dbReference type="EMBL" id="MU004241">
    <property type="protein sequence ID" value="KAF2664934.1"/>
    <property type="molecule type" value="Genomic_DNA"/>
</dbReference>
<feature type="signal peptide" evidence="1">
    <location>
        <begin position="1"/>
        <end position="20"/>
    </location>
</feature>
<protein>
    <recommendedName>
        <fullName evidence="4">Apple domain-containing protein</fullName>
    </recommendedName>
</protein>
<evidence type="ECO:0008006" key="4">
    <source>
        <dbReference type="Google" id="ProtNLM"/>
    </source>
</evidence>
<name>A0A6A6U1W2_9PEZI</name>
<organism evidence="2 3">
    <name type="scientific">Microthyrium microscopicum</name>
    <dbReference type="NCBI Taxonomy" id="703497"/>
    <lineage>
        <taxon>Eukaryota</taxon>
        <taxon>Fungi</taxon>
        <taxon>Dikarya</taxon>
        <taxon>Ascomycota</taxon>
        <taxon>Pezizomycotina</taxon>
        <taxon>Dothideomycetes</taxon>
        <taxon>Dothideomycetes incertae sedis</taxon>
        <taxon>Microthyriales</taxon>
        <taxon>Microthyriaceae</taxon>
        <taxon>Microthyrium</taxon>
    </lineage>
</organism>
<evidence type="ECO:0000313" key="3">
    <source>
        <dbReference type="Proteomes" id="UP000799302"/>
    </source>
</evidence>
<accession>A0A6A6U1W2</accession>
<dbReference type="AlphaFoldDB" id="A0A6A6U1W2"/>
<keyword evidence="1" id="KW-0732">Signal</keyword>
<feature type="chain" id="PRO_5025499066" description="Apple domain-containing protein" evidence="1">
    <location>
        <begin position="21"/>
        <end position="409"/>
    </location>
</feature>
<keyword evidence="3" id="KW-1185">Reference proteome</keyword>
<gene>
    <name evidence="2" type="ORF">BT63DRAFT_80293</name>
</gene>
<sequence>MKSTRATTALLLTYTTLTLAAPQSQPLQRRQDKPADAAAQPPQYIAQLTTTSTRALECKNCPYASCLNAKAYPANNEMTFSCWTAPKSAAPETQEETWVKYAYGTHNGDFCYVSATSLSEPDPLSIRSRLPHCGSRSALNFYLPHASTTTELRTECSLCPFRECPGVSFYQAGVSLDVNCVVSDGWRQVSPTHENGTSKYYRVAGENNCYVSASTVKEVPMTQVLISGSGTTAVMQSSEILPPCGPIPKLKAEDVPGLKLPAAKLAAAASARHTIALAPAVGKMEPSASVANNVAHMPTEQAVVSVAAKHSIALAPAVSFATVVSSRHSIALAPAISPAKIEAKEATAAVKVAQAEQTHEAVFVPVFIPADVATKQSIALAPAATPTRHSIALAPAVSFAVAAEGTGSI</sequence>
<dbReference type="Proteomes" id="UP000799302">
    <property type="component" value="Unassembled WGS sequence"/>
</dbReference>
<proteinExistence type="predicted"/>
<reference evidence="2" key="1">
    <citation type="journal article" date="2020" name="Stud. Mycol.">
        <title>101 Dothideomycetes genomes: a test case for predicting lifestyles and emergence of pathogens.</title>
        <authorList>
            <person name="Haridas S."/>
            <person name="Albert R."/>
            <person name="Binder M."/>
            <person name="Bloem J."/>
            <person name="Labutti K."/>
            <person name="Salamov A."/>
            <person name="Andreopoulos B."/>
            <person name="Baker S."/>
            <person name="Barry K."/>
            <person name="Bills G."/>
            <person name="Bluhm B."/>
            <person name="Cannon C."/>
            <person name="Castanera R."/>
            <person name="Culley D."/>
            <person name="Daum C."/>
            <person name="Ezra D."/>
            <person name="Gonzalez J."/>
            <person name="Henrissat B."/>
            <person name="Kuo A."/>
            <person name="Liang C."/>
            <person name="Lipzen A."/>
            <person name="Lutzoni F."/>
            <person name="Magnuson J."/>
            <person name="Mondo S."/>
            <person name="Nolan M."/>
            <person name="Ohm R."/>
            <person name="Pangilinan J."/>
            <person name="Park H.-J."/>
            <person name="Ramirez L."/>
            <person name="Alfaro M."/>
            <person name="Sun H."/>
            <person name="Tritt A."/>
            <person name="Yoshinaga Y."/>
            <person name="Zwiers L.-H."/>
            <person name="Turgeon B."/>
            <person name="Goodwin S."/>
            <person name="Spatafora J."/>
            <person name="Crous P."/>
            <person name="Grigoriev I."/>
        </authorList>
    </citation>
    <scope>NUCLEOTIDE SEQUENCE</scope>
    <source>
        <strain evidence="2">CBS 115976</strain>
    </source>
</reference>